<dbReference type="GO" id="GO:0003677">
    <property type="term" value="F:DNA binding"/>
    <property type="evidence" value="ECO:0007669"/>
    <property type="project" value="UniProtKB-KW"/>
</dbReference>
<evidence type="ECO:0000256" key="2">
    <source>
        <dbReference type="ARBA" id="ARBA00022801"/>
    </source>
</evidence>
<keyword evidence="1" id="KW-0227">DNA damage</keyword>
<keyword evidence="4" id="KW-0234">DNA repair</keyword>
<dbReference type="GO" id="GO:0000703">
    <property type="term" value="F:oxidized pyrimidine nucleobase lesion DNA N-glycosylase activity"/>
    <property type="evidence" value="ECO:0007669"/>
    <property type="project" value="TreeGrafter"/>
</dbReference>
<protein>
    <submittedName>
        <fullName evidence="5">Single-stranded DNA-binding protein</fullName>
    </submittedName>
</protein>
<reference evidence="5" key="1">
    <citation type="submission" date="2020-10" db="EMBL/GenBank/DDBJ databases">
        <authorList>
            <person name="Gilroy R."/>
        </authorList>
    </citation>
    <scope>NUCLEOTIDE SEQUENCE</scope>
    <source>
        <strain evidence="5">10669</strain>
    </source>
</reference>
<comment type="caution">
    <text evidence="5">The sequence shown here is derived from an EMBL/GenBank/DDBJ whole genome shotgun (WGS) entry which is preliminary data.</text>
</comment>
<feature type="non-terminal residue" evidence="5">
    <location>
        <position position="1"/>
    </location>
</feature>
<evidence type="ECO:0000256" key="3">
    <source>
        <dbReference type="ARBA" id="ARBA00023125"/>
    </source>
</evidence>
<evidence type="ECO:0000313" key="6">
    <source>
        <dbReference type="Proteomes" id="UP000886812"/>
    </source>
</evidence>
<dbReference type="InterPro" id="IPR036895">
    <property type="entry name" value="Uracil-DNA_glycosylase-like_sf"/>
</dbReference>
<dbReference type="GO" id="GO:0006284">
    <property type="term" value="P:base-excision repair"/>
    <property type="evidence" value="ECO:0007669"/>
    <property type="project" value="InterPro"/>
</dbReference>
<dbReference type="GO" id="GO:0017065">
    <property type="term" value="F:single-strand selective uracil DNA N-glycosylase activity"/>
    <property type="evidence" value="ECO:0007669"/>
    <property type="project" value="InterPro"/>
</dbReference>
<name>A0A9D1NJZ1_9BACT</name>
<dbReference type="PANTHER" id="PTHR13235">
    <property type="entry name" value="SINGLE-STRAND SELECTIVE MONOFUNCTIONAL URACIL DNA GLYCOSYLASE"/>
    <property type="match status" value="1"/>
</dbReference>
<dbReference type="Gene3D" id="3.40.470.10">
    <property type="entry name" value="Uracil-DNA glycosylase-like domain"/>
    <property type="match status" value="1"/>
</dbReference>
<dbReference type="InterPro" id="IPR039134">
    <property type="entry name" value="SMUG1"/>
</dbReference>
<keyword evidence="3 5" id="KW-0238">DNA-binding</keyword>
<keyword evidence="2" id="KW-0378">Hydrolase</keyword>
<dbReference type="Proteomes" id="UP000886812">
    <property type="component" value="Unassembled WGS sequence"/>
</dbReference>
<proteinExistence type="predicted"/>
<evidence type="ECO:0000256" key="4">
    <source>
        <dbReference type="ARBA" id="ARBA00023204"/>
    </source>
</evidence>
<evidence type="ECO:0000313" key="5">
    <source>
        <dbReference type="EMBL" id="HIV03843.1"/>
    </source>
</evidence>
<sequence length="155" mass="16962">GFVGKPPREHPAKPVEGFACPRSEVSGKRLWGLFRERFGTPENFFAEHFAANFCPLLFIAGNERGKNLTPENLSAEEREALNAPCDAFLRRTAEILEPEWVVGIGNFAEAAARRALAGTPVKITRVIHPSPASPAANKDWAGKATAKLVAEKIWN</sequence>
<gene>
    <name evidence="5" type="ORF">IAC75_01680</name>
</gene>
<accession>A0A9D1NJZ1</accession>
<reference evidence="5" key="2">
    <citation type="journal article" date="2021" name="PeerJ">
        <title>Extensive microbial diversity within the chicken gut microbiome revealed by metagenomics and culture.</title>
        <authorList>
            <person name="Gilroy R."/>
            <person name="Ravi A."/>
            <person name="Getino M."/>
            <person name="Pursley I."/>
            <person name="Horton D.L."/>
            <person name="Alikhan N.F."/>
            <person name="Baker D."/>
            <person name="Gharbi K."/>
            <person name="Hall N."/>
            <person name="Watson M."/>
            <person name="Adriaenssens E.M."/>
            <person name="Foster-Nyarko E."/>
            <person name="Jarju S."/>
            <person name="Secka A."/>
            <person name="Antonio M."/>
            <person name="Oren A."/>
            <person name="Chaudhuri R.R."/>
            <person name="La Ragione R."/>
            <person name="Hildebrand F."/>
            <person name="Pallen M.J."/>
        </authorList>
    </citation>
    <scope>NUCLEOTIDE SEQUENCE</scope>
    <source>
        <strain evidence="5">10669</strain>
    </source>
</reference>
<dbReference type="AlphaFoldDB" id="A0A9D1NJZ1"/>
<dbReference type="SUPFAM" id="SSF52141">
    <property type="entry name" value="Uracil-DNA glycosylase-like"/>
    <property type="match status" value="1"/>
</dbReference>
<evidence type="ECO:0000256" key="1">
    <source>
        <dbReference type="ARBA" id="ARBA00022763"/>
    </source>
</evidence>
<dbReference type="EMBL" id="DVOG01000045">
    <property type="protein sequence ID" value="HIV03843.1"/>
    <property type="molecule type" value="Genomic_DNA"/>
</dbReference>
<organism evidence="5 6">
    <name type="scientific">Candidatus Spyradosoma merdigallinarum</name>
    <dbReference type="NCBI Taxonomy" id="2840950"/>
    <lineage>
        <taxon>Bacteria</taxon>
        <taxon>Pseudomonadati</taxon>
        <taxon>Verrucomicrobiota</taxon>
        <taxon>Opitutia</taxon>
        <taxon>Opitutia incertae sedis</taxon>
        <taxon>Candidatus Spyradosoma</taxon>
    </lineage>
</organism>
<dbReference type="PANTHER" id="PTHR13235:SF2">
    <property type="entry name" value="SINGLE-STRAND SELECTIVE MONOFUNCTIONAL URACIL DNA GLYCOSYLASE"/>
    <property type="match status" value="1"/>
</dbReference>